<dbReference type="PROSITE" id="PS50003">
    <property type="entry name" value="PH_DOMAIN"/>
    <property type="match status" value="2"/>
</dbReference>
<dbReference type="SMART" id="SM00233">
    <property type="entry name" value="PH"/>
    <property type="match status" value="2"/>
</dbReference>
<reference evidence="4" key="1">
    <citation type="submission" date="2012-12" db="EMBL/GenBank/DDBJ databases">
        <authorList>
            <person name="Hellsten U."/>
            <person name="Grimwood J."/>
            <person name="Chapman J.A."/>
            <person name="Shapiro H."/>
            <person name="Aerts A."/>
            <person name="Otillar R.P."/>
            <person name="Terry A.Y."/>
            <person name="Boore J.L."/>
            <person name="Simakov O."/>
            <person name="Marletaz F."/>
            <person name="Cho S.-J."/>
            <person name="Edsinger-Gonzales E."/>
            <person name="Havlak P."/>
            <person name="Kuo D.-H."/>
            <person name="Larsson T."/>
            <person name="Lv J."/>
            <person name="Arendt D."/>
            <person name="Savage R."/>
            <person name="Osoegawa K."/>
            <person name="de Jong P."/>
            <person name="Lindberg D.R."/>
            <person name="Seaver E.C."/>
            <person name="Weisblat D.A."/>
            <person name="Putnam N.H."/>
            <person name="Grigoriev I.V."/>
            <person name="Rokhsar D.S."/>
        </authorList>
    </citation>
    <scope>NUCLEOTIDE SEQUENCE</scope>
    <source>
        <strain evidence="4">I ESC-2004</strain>
    </source>
</reference>
<dbReference type="FunFam" id="2.30.29.30:FF:000286">
    <property type="entry name" value="PH-protein kinase domain containing protein"/>
    <property type="match status" value="2"/>
</dbReference>
<organism evidence="2">
    <name type="scientific">Capitella teleta</name>
    <name type="common">Polychaete worm</name>
    <dbReference type="NCBI Taxonomy" id="283909"/>
    <lineage>
        <taxon>Eukaryota</taxon>
        <taxon>Metazoa</taxon>
        <taxon>Spiralia</taxon>
        <taxon>Lophotrochozoa</taxon>
        <taxon>Annelida</taxon>
        <taxon>Polychaeta</taxon>
        <taxon>Sedentaria</taxon>
        <taxon>Scolecida</taxon>
        <taxon>Capitellidae</taxon>
        <taxon>Capitella</taxon>
    </lineage>
</organism>
<sequence length="219" mass="25266">MKLGSSPLIKSWKKRWFELKSDHCLYYYKNDDDLNPLGAIPLHNYVMTKAPEIKRDFAFKFVRYGQRTYFLCARSEEEMNRWASAIMANSPVNKCEASLDVSSHNVGLPALSIKSPDCHGYLTKIGNSYKTWKRRYCVLKDACLYYYVDSTASTAKGVAHMHGYVVEASIPYNKPNGFSLVPPEPSMRTFYFSADNETDMNRWIATFRKSIGKWVKVDF</sequence>
<dbReference type="AlphaFoldDB" id="R7V4X1"/>
<gene>
    <name evidence="2" type="ORF">CAPTEDRAFT_175944</name>
</gene>
<dbReference type="HOGENOM" id="CLU_093205_0_0_1"/>
<dbReference type="EMBL" id="KB294939">
    <property type="protein sequence ID" value="ELU13903.1"/>
    <property type="molecule type" value="Genomic_DNA"/>
</dbReference>
<evidence type="ECO:0000313" key="3">
    <source>
        <dbReference type="EnsemblMetazoa" id="CapteP175944"/>
    </source>
</evidence>
<feature type="domain" description="PH" evidence="1">
    <location>
        <begin position="115"/>
        <end position="212"/>
    </location>
</feature>
<dbReference type="Proteomes" id="UP000014760">
    <property type="component" value="Unassembled WGS sequence"/>
</dbReference>
<evidence type="ECO:0000313" key="2">
    <source>
        <dbReference type="EMBL" id="ELU13903.1"/>
    </source>
</evidence>
<dbReference type="EMBL" id="AMQN01005023">
    <property type="status" value="NOT_ANNOTATED_CDS"/>
    <property type="molecule type" value="Genomic_DNA"/>
</dbReference>
<evidence type="ECO:0000259" key="1">
    <source>
        <dbReference type="PROSITE" id="PS50003"/>
    </source>
</evidence>
<dbReference type="PANTHER" id="PTHR47644:SF1">
    <property type="entry name" value="PDZ DOMAIN-CONTAINING PROTEIN"/>
    <property type="match status" value="1"/>
</dbReference>
<dbReference type="InterPro" id="IPR011993">
    <property type="entry name" value="PH-like_dom_sf"/>
</dbReference>
<proteinExistence type="predicted"/>
<dbReference type="OrthoDB" id="2157866at2759"/>
<dbReference type="PANTHER" id="PTHR47644">
    <property type="entry name" value="AGAP008221-PA"/>
    <property type="match status" value="1"/>
</dbReference>
<dbReference type="SUPFAM" id="SSF50729">
    <property type="entry name" value="PH domain-like"/>
    <property type="match status" value="2"/>
</dbReference>
<dbReference type="STRING" id="283909.R7V4X1"/>
<reference evidence="3" key="3">
    <citation type="submission" date="2015-06" db="UniProtKB">
        <authorList>
            <consortium name="EnsemblMetazoa"/>
        </authorList>
    </citation>
    <scope>IDENTIFICATION</scope>
</reference>
<dbReference type="Pfam" id="PF00169">
    <property type="entry name" value="PH"/>
    <property type="match status" value="2"/>
</dbReference>
<reference evidence="2 4" key="2">
    <citation type="journal article" date="2013" name="Nature">
        <title>Insights into bilaterian evolution from three spiralian genomes.</title>
        <authorList>
            <person name="Simakov O."/>
            <person name="Marletaz F."/>
            <person name="Cho S.J."/>
            <person name="Edsinger-Gonzales E."/>
            <person name="Havlak P."/>
            <person name="Hellsten U."/>
            <person name="Kuo D.H."/>
            <person name="Larsson T."/>
            <person name="Lv J."/>
            <person name="Arendt D."/>
            <person name="Savage R."/>
            <person name="Osoegawa K."/>
            <person name="de Jong P."/>
            <person name="Grimwood J."/>
            <person name="Chapman J.A."/>
            <person name="Shapiro H."/>
            <person name="Aerts A."/>
            <person name="Otillar R.P."/>
            <person name="Terry A.Y."/>
            <person name="Boore J.L."/>
            <person name="Grigoriev I.V."/>
            <person name="Lindberg D.R."/>
            <person name="Seaver E.C."/>
            <person name="Weisblat D.A."/>
            <person name="Putnam N.H."/>
            <person name="Rokhsar D.S."/>
        </authorList>
    </citation>
    <scope>NUCLEOTIDE SEQUENCE</scope>
    <source>
        <strain evidence="2 4">I ESC-2004</strain>
    </source>
</reference>
<dbReference type="OMA" id="THAHGIY"/>
<dbReference type="InterPro" id="IPR001849">
    <property type="entry name" value="PH_domain"/>
</dbReference>
<evidence type="ECO:0000313" key="4">
    <source>
        <dbReference type="Proteomes" id="UP000014760"/>
    </source>
</evidence>
<keyword evidence="4" id="KW-1185">Reference proteome</keyword>
<name>R7V4X1_CAPTE</name>
<dbReference type="Gene3D" id="2.30.29.30">
    <property type="entry name" value="Pleckstrin-homology domain (PH domain)/Phosphotyrosine-binding domain (PTB)"/>
    <property type="match status" value="2"/>
</dbReference>
<feature type="domain" description="PH" evidence="1">
    <location>
        <begin position="1"/>
        <end position="91"/>
    </location>
</feature>
<dbReference type="EnsemblMetazoa" id="CapteT175944">
    <property type="protein sequence ID" value="CapteP175944"/>
    <property type="gene ID" value="CapteG175944"/>
</dbReference>
<accession>R7V4X1</accession>
<protein>
    <recommendedName>
        <fullName evidence="1">PH domain-containing protein</fullName>
    </recommendedName>
</protein>